<dbReference type="PIRSF" id="PIRSF002741">
    <property type="entry name" value="MppA"/>
    <property type="match status" value="1"/>
</dbReference>
<comment type="caution">
    <text evidence="5">The sequence shown here is derived from an EMBL/GenBank/DDBJ whole genome shotgun (WGS) entry which is preliminary data.</text>
</comment>
<dbReference type="GO" id="GO:0030288">
    <property type="term" value="C:outer membrane-bounded periplasmic space"/>
    <property type="evidence" value="ECO:0007669"/>
    <property type="project" value="UniProtKB-ARBA"/>
</dbReference>
<evidence type="ECO:0000256" key="3">
    <source>
        <dbReference type="SAM" id="SignalP"/>
    </source>
</evidence>
<gene>
    <name evidence="5" type="ORF">AUP44_00100</name>
</gene>
<feature type="domain" description="Solute-binding protein family 5" evidence="4">
    <location>
        <begin position="92"/>
        <end position="456"/>
    </location>
</feature>
<dbReference type="AlphaFoldDB" id="A0A162M3E5"/>
<evidence type="ECO:0000256" key="1">
    <source>
        <dbReference type="ARBA" id="ARBA00004418"/>
    </source>
</evidence>
<dbReference type="RefSeq" id="WP_062761016.1">
    <property type="nucleotide sequence ID" value="NZ_CP121045.1"/>
</dbReference>
<sequence>MSAPATLRHRLRHGLLRACAALAIGLFAAQGLPAGEARAATPPDTLVMAHYIDDVTSFDPAESFELATGEILNNVYLRLTVPDPDDFTRILGGAAESWTISDDGLTYTFTMRPGVKFHTGRPLTAHDAAFSLQRVVKLAKSPVFILNALGWTPENVDRMVVAKDDATLVLTMSEPFAPSYVLNSLSSSVGAVVDRTEALAHETDGDLGNGWLKTNTAGSGAYRLVTWRPKEAVVLEANPDFYMGAPKMKRVIIRHVPEPTAQRLLLEKGDVDIARRLGTEQLKGIAGNPDLKVETEPKATIYYLAMNQKVPALTEPKVREAIRRAIDYQGIAANLLEGLYRPHQSILGAGSFAALDDLPYTRDVEKAKALMVEAGHPDGLDLTIDVSGTAPYRDIAQALQANLADIGIRLKIVTADTRQVLTKYRARGHELLLMYWSPDYGDPNSTVDYFARNPDNADTGTAKTIAWRNAWKNDELGEMARAAVLERDDARRVELYHDIQRRLREEGPVAVMFQQTEPTAMRKPVEGWISGPAFDTYIYWRITK</sequence>
<dbReference type="CDD" id="cd08512">
    <property type="entry name" value="PBP2_NikA_DppA_OppA_like_7"/>
    <property type="match status" value="1"/>
</dbReference>
<dbReference type="Gene3D" id="3.90.76.10">
    <property type="entry name" value="Dipeptide-binding Protein, Domain 1"/>
    <property type="match status" value="1"/>
</dbReference>
<feature type="signal peptide" evidence="3">
    <location>
        <begin position="1"/>
        <end position="28"/>
    </location>
</feature>
<evidence type="ECO:0000313" key="6">
    <source>
        <dbReference type="Proteomes" id="UP000075787"/>
    </source>
</evidence>
<proteinExistence type="inferred from homology"/>
<comment type="similarity">
    <text evidence="2">Belongs to the bacterial solute-binding protein 5 family.</text>
</comment>
<dbReference type="PANTHER" id="PTHR30290:SF34">
    <property type="entry name" value="ABC TRANSPORTER, PERIPLASMIC OLIGO-PEPTIDE BINDING PROTEIN, PUTATIVE-RELATED"/>
    <property type="match status" value="1"/>
</dbReference>
<evidence type="ECO:0000256" key="2">
    <source>
        <dbReference type="ARBA" id="ARBA00005695"/>
    </source>
</evidence>
<dbReference type="GO" id="GO:0015833">
    <property type="term" value="P:peptide transport"/>
    <property type="evidence" value="ECO:0007669"/>
    <property type="project" value="TreeGrafter"/>
</dbReference>
<dbReference type="Gene3D" id="3.40.190.10">
    <property type="entry name" value="Periplasmic binding protein-like II"/>
    <property type="match status" value="1"/>
</dbReference>
<dbReference type="Gene3D" id="3.10.105.10">
    <property type="entry name" value="Dipeptide-binding Protein, Domain 3"/>
    <property type="match status" value="1"/>
</dbReference>
<evidence type="ECO:0000259" key="4">
    <source>
        <dbReference type="Pfam" id="PF00496"/>
    </source>
</evidence>
<dbReference type="EMBL" id="LPZR01000001">
    <property type="protein sequence ID" value="KYO57937.1"/>
    <property type="molecule type" value="Genomic_DNA"/>
</dbReference>
<feature type="chain" id="PRO_5007837386" evidence="3">
    <location>
        <begin position="29"/>
        <end position="544"/>
    </location>
</feature>
<dbReference type="GO" id="GO:1904680">
    <property type="term" value="F:peptide transmembrane transporter activity"/>
    <property type="evidence" value="ECO:0007669"/>
    <property type="project" value="TreeGrafter"/>
</dbReference>
<protein>
    <submittedName>
        <fullName evidence="5">ABC transporter substrate-binding protein</fullName>
    </submittedName>
</protein>
<dbReference type="GO" id="GO:0043190">
    <property type="term" value="C:ATP-binding cassette (ABC) transporter complex"/>
    <property type="evidence" value="ECO:0007669"/>
    <property type="project" value="InterPro"/>
</dbReference>
<dbReference type="OrthoDB" id="9803988at2"/>
<dbReference type="Proteomes" id="UP000075787">
    <property type="component" value="Unassembled WGS sequence"/>
</dbReference>
<keyword evidence="3" id="KW-0732">Signal</keyword>
<dbReference type="GeneID" id="97242149"/>
<dbReference type="InterPro" id="IPR030678">
    <property type="entry name" value="Peptide/Ni-bd"/>
</dbReference>
<dbReference type="PANTHER" id="PTHR30290">
    <property type="entry name" value="PERIPLASMIC BINDING COMPONENT OF ABC TRANSPORTER"/>
    <property type="match status" value="1"/>
</dbReference>
<reference evidence="5 6" key="1">
    <citation type="submission" date="2015-12" db="EMBL/GenBank/DDBJ databases">
        <title>Genome sequence of Tistrella mobilis MCCC 1A02139.</title>
        <authorList>
            <person name="Lu L."/>
            <person name="Lai Q."/>
            <person name="Shao Z."/>
            <person name="Qian P."/>
        </authorList>
    </citation>
    <scope>NUCLEOTIDE SEQUENCE [LARGE SCALE GENOMIC DNA]</scope>
    <source>
        <strain evidence="5 6">MCCC 1A02139</strain>
    </source>
</reference>
<dbReference type="SUPFAM" id="SSF53850">
    <property type="entry name" value="Periplasmic binding protein-like II"/>
    <property type="match status" value="1"/>
</dbReference>
<dbReference type="Pfam" id="PF00496">
    <property type="entry name" value="SBP_bac_5"/>
    <property type="match status" value="1"/>
</dbReference>
<organism evidence="5 6">
    <name type="scientific">Tistrella mobilis</name>
    <dbReference type="NCBI Taxonomy" id="171437"/>
    <lineage>
        <taxon>Bacteria</taxon>
        <taxon>Pseudomonadati</taxon>
        <taxon>Pseudomonadota</taxon>
        <taxon>Alphaproteobacteria</taxon>
        <taxon>Geminicoccales</taxon>
        <taxon>Geminicoccaceae</taxon>
        <taxon>Tistrella</taxon>
    </lineage>
</organism>
<name>A0A162M3E5_9PROT</name>
<evidence type="ECO:0000313" key="5">
    <source>
        <dbReference type="EMBL" id="KYO57937.1"/>
    </source>
</evidence>
<accession>A0A162M3E5</accession>
<comment type="subcellular location">
    <subcellularLocation>
        <location evidence="1">Periplasm</location>
    </subcellularLocation>
</comment>
<dbReference type="InterPro" id="IPR000914">
    <property type="entry name" value="SBP_5_dom"/>
</dbReference>
<dbReference type="InterPro" id="IPR039424">
    <property type="entry name" value="SBP_5"/>
</dbReference>